<dbReference type="SMART" id="SM00342">
    <property type="entry name" value="HTH_ARAC"/>
    <property type="match status" value="1"/>
</dbReference>
<sequence>MEIANIDQLGERQRNISWQEMRNKYATLSEVVDGHTVYKFYGNYQSDQIIEAPFYMSLIPINSFIPWHVHDYIEITIVIQGNLKMHFLGETITVRAGQAVLVDARCAHQNAPLIDPSVAMTIAIRPNILQKLLIEGMPTRGVLTRFLSHSMNHMDFAERYWQFVDIEQNILSGILTGLIGTYSKYEGLSNDLQQSLLQALLLLLMDQSHIFQTNNVHINKFHIRPLDLILYIDEQYRIVSLKNMANFFNYSPNYLSTKLIQTTGYSFQQLVQQKRLDVATELLKKTDISVEKVASNVGYSNPVYFYRLFKRVFGVTPKNYRKDNRS</sequence>
<dbReference type="InterPro" id="IPR011051">
    <property type="entry name" value="RmlC_Cupin_sf"/>
</dbReference>
<dbReference type="PROSITE" id="PS00041">
    <property type="entry name" value="HTH_ARAC_FAMILY_1"/>
    <property type="match status" value="1"/>
</dbReference>
<evidence type="ECO:0000256" key="1">
    <source>
        <dbReference type="ARBA" id="ARBA00023015"/>
    </source>
</evidence>
<evidence type="ECO:0000313" key="5">
    <source>
        <dbReference type="EMBL" id="BCX30481.1"/>
    </source>
</evidence>
<dbReference type="Proteomes" id="UP000825100">
    <property type="component" value="Chromosome"/>
</dbReference>
<dbReference type="SUPFAM" id="SSF46689">
    <property type="entry name" value="Homeodomain-like"/>
    <property type="match status" value="1"/>
</dbReference>
<dbReference type="InterPro" id="IPR013096">
    <property type="entry name" value="Cupin_2"/>
</dbReference>
<dbReference type="InterPro" id="IPR018060">
    <property type="entry name" value="HTH_AraC"/>
</dbReference>
<accession>A0ABN6GIX1</accession>
<reference evidence="5 6" key="1">
    <citation type="submission" date="2021-05" db="EMBL/GenBank/DDBJ databases">
        <title>Complete Genome Sequence of Latilactobacillus sp. Strain WDN19, a High D-Aspartate-producing Lactic Acid Bacterium Isolated from a Japanese Pickle.</title>
        <authorList>
            <person name="Kajitani K."/>
            <person name="Takahashi S."/>
        </authorList>
    </citation>
    <scope>NUCLEOTIDE SEQUENCE [LARGE SCALE GENOMIC DNA]</scope>
    <source>
        <strain evidence="5 6">WDN19</strain>
    </source>
</reference>
<keyword evidence="1" id="KW-0805">Transcription regulation</keyword>
<dbReference type="Gene3D" id="2.60.120.10">
    <property type="entry name" value="Jelly Rolls"/>
    <property type="match status" value="1"/>
</dbReference>
<organism evidence="5 6">
    <name type="scientific">Latilactobacillus curvatus</name>
    <name type="common">Lactobacillus curvatus</name>
    <dbReference type="NCBI Taxonomy" id="28038"/>
    <lineage>
        <taxon>Bacteria</taxon>
        <taxon>Bacillati</taxon>
        <taxon>Bacillota</taxon>
        <taxon>Bacilli</taxon>
        <taxon>Lactobacillales</taxon>
        <taxon>Lactobacillaceae</taxon>
        <taxon>Latilactobacillus</taxon>
    </lineage>
</organism>
<keyword evidence="6" id="KW-1185">Reference proteome</keyword>
<keyword evidence="3" id="KW-0804">Transcription</keyword>
<feature type="domain" description="HTH araC/xylS-type" evidence="4">
    <location>
        <begin position="226"/>
        <end position="323"/>
    </location>
</feature>
<evidence type="ECO:0000313" key="6">
    <source>
        <dbReference type="Proteomes" id="UP000825100"/>
    </source>
</evidence>
<dbReference type="SUPFAM" id="SSF51182">
    <property type="entry name" value="RmlC-like cupins"/>
    <property type="match status" value="1"/>
</dbReference>
<dbReference type="Pfam" id="PF12833">
    <property type="entry name" value="HTH_18"/>
    <property type="match status" value="1"/>
</dbReference>
<name>A0ABN6GIX1_LATCU</name>
<dbReference type="PROSITE" id="PS01124">
    <property type="entry name" value="HTH_ARAC_FAMILY_2"/>
    <property type="match status" value="1"/>
</dbReference>
<dbReference type="RefSeq" id="WP_221276226.1">
    <property type="nucleotide sequence ID" value="NZ_AP024685.1"/>
</dbReference>
<dbReference type="InterPro" id="IPR020449">
    <property type="entry name" value="Tscrpt_reg_AraC-type_HTH"/>
</dbReference>
<dbReference type="InterPro" id="IPR018062">
    <property type="entry name" value="HTH_AraC-typ_CS"/>
</dbReference>
<keyword evidence="2" id="KW-0238">DNA-binding</keyword>
<proteinExistence type="predicted"/>
<dbReference type="Pfam" id="PF07883">
    <property type="entry name" value="Cupin_2"/>
    <property type="match status" value="1"/>
</dbReference>
<dbReference type="Gene3D" id="1.10.10.60">
    <property type="entry name" value="Homeodomain-like"/>
    <property type="match status" value="2"/>
</dbReference>
<dbReference type="InterPro" id="IPR014710">
    <property type="entry name" value="RmlC-like_jellyroll"/>
</dbReference>
<dbReference type="PANTHER" id="PTHR43280:SF2">
    <property type="entry name" value="HTH-TYPE TRANSCRIPTIONAL REGULATOR EXSA"/>
    <property type="match status" value="1"/>
</dbReference>
<dbReference type="PANTHER" id="PTHR43280">
    <property type="entry name" value="ARAC-FAMILY TRANSCRIPTIONAL REGULATOR"/>
    <property type="match status" value="1"/>
</dbReference>
<dbReference type="InterPro" id="IPR009057">
    <property type="entry name" value="Homeodomain-like_sf"/>
</dbReference>
<evidence type="ECO:0000259" key="4">
    <source>
        <dbReference type="PROSITE" id="PS01124"/>
    </source>
</evidence>
<evidence type="ECO:0000256" key="3">
    <source>
        <dbReference type="ARBA" id="ARBA00023163"/>
    </source>
</evidence>
<evidence type="ECO:0000256" key="2">
    <source>
        <dbReference type="ARBA" id="ARBA00023125"/>
    </source>
</evidence>
<dbReference type="EMBL" id="AP024685">
    <property type="protein sequence ID" value="BCX30481.1"/>
    <property type="molecule type" value="Genomic_DNA"/>
</dbReference>
<dbReference type="PRINTS" id="PR00032">
    <property type="entry name" value="HTHARAC"/>
</dbReference>
<gene>
    <name evidence="5" type="ORF">LTWDN19_10480</name>
</gene>
<protein>
    <submittedName>
        <fullName evidence="5">AraC family transcriptional regulator</fullName>
    </submittedName>
</protein>